<evidence type="ECO:0008006" key="9">
    <source>
        <dbReference type="Google" id="ProtNLM"/>
    </source>
</evidence>
<dbReference type="CDD" id="cd17328">
    <property type="entry name" value="MFS_spinster_like"/>
    <property type="match status" value="1"/>
</dbReference>
<reference evidence="7 8" key="1">
    <citation type="submission" date="2018-11" db="EMBL/GenBank/DDBJ databases">
        <authorList>
            <consortium name="Pathogen Informatics"/>
        </authorList>
    </citation>
    <scope>NUCLEOTIDE SEQUENCE [LARGE SCALE GENOMIC DNA]</scope>
</reference>
<keyword evidence="3 6" id="KW-0812">Transmembrane</keyword>
<organism evidence="7 8">
    <name type="scientific">Strongylus vulgaris</name>
    <name type="common">Blood worm</name>
    <dbReference type="NCBI Taxonomy" id="40348"/>
    <lineage>
        <taxon>Eukaryota</taxon>
        <taxon>Metazoa</taxon>
        <taxon>Ecdysozoa</taxon>
        <taxon>Nematoda</taxon>
        <taxon>Chromadorea</taxon>
        <taxon>Rhabditida</taxon>
        <taxon>Rhabditina</taxon>
        <taxon>Rhabditomorpha</taxon>
        <taxon>Strongyloidea</taxon>
        <taxon>Strongylidae</taxon>
        <taxon>Strongylus</taxon>
    </lineage>
</organism>
<evidence type="ECO:0000313" key="8">
    <source>
        <dbReference type="Proteomes" id="UP000270094"/>
    </source>
</evidence>
<feature type="transmembrane region" description="Helical" evidence="6">
    <location>
        <begin position="163"/>
        <end position="183"/>
    </location>
</feature>
<keyword evidence="4 6" id="KW-1133">Transmembrane helix</keyword>
<dbReference type="PANTHER" id="PTHR23505">
    <property type="entry name" value="SPINSTER"/>
    <property type="match status" value="1"/>
</dbReference>
<comment type="subcellular location">
    <subcellularLocation>
        <location evidence="1">Membrane</location>
        <topology evidence="1">Multi-pass membrane protein</topology>
    </subcellularLocation>
</comment>
<dbReference type="Proteomes" id="UP000270094">
    <property type="component" value="Unassembled WGS sequence"/>
</dbReference>
<dbReference type="EMBL" id="UYYB01002655">
    <property type="protein sequence ID" value="VDM66360.1"/>
    <property type="molecule type" value="Genomic_DNA"/>
</dbReference>
<feature type="transmembrane region" description="Helical" evidence="6">
    <location>
        <begin position="96"/>
        <end position="118"/>
    </location>
</feature>
<evidence type="ECO:0000256" key="2">
    <source>
        <dbReference type="ARBA" id="ARBA00022448"/>
    </source>
</evidence>
<dbReference type="InterPro" id="IPR044770">
    <property type="entry name" value="MFS_spinster-like"/>
</dbReference>
<proteinExistence type="predicted"/>
<keyword evidence="2" id="KW-0813">Transport</keyword>
<dbReference type="PANTHER" id="PTHR23505:SF88">
    <property type="entry name" value="MAJOR FACILITATOR SUPERFAMILY (MFS) PROFILE DOMAIN-CONTAINING PROTEIN"/>
    <property type="match status" value="1"/>
</dbReference>
<accession>A0A3P7I186</accession>
<feature type="transmembrane region" description="Helical" evidence="6">
    <location>
        <begin position="139"/>
        <end position="157"/>
    </location>
</feature>
<sequence length="339" mass="36901">MCLVMIALFIREPERGAAERRKGEIVAEMVNTSYCDDIKALLSNLTYVFSTIAYTAIVFVVGTLTWWGPTACEHSEAHIAGLNSTDLLGPEEKAKINLTFGIITCIGGIVGVSLGSGLSMLLRTGWGPFKCVKTIRSDPIICGFGALIGIPALYFAIQSIETNMTVCYALIFVTVTTLCFNWATNVDMIMAVVAPTRRSAANSWQILLSHLLGDASGPYVIGLISDAIRGEDSTPYGRFKSLAKSFYLPNVLQLVSAVVFFVAAYTYVRDHNRFKESMGKAFIGIGFAIENNNEVRTGVLKPIYTKSLQGDVTAAAGKVNQGFSAIEREERKVVENWSC</sequence>
<feature type="transmembrane region" description="Helical" evidence="6">
    <location>
        <begin position="245"/>
        <end position="268"/>
    </location>
</feature>
<keyword evidence="5 6" id="KW-0472">Membrane</keyword>
<dbReference type="AlphaFoldDB" id="A0A3P7I186"/>
<gene>
    <name evidence="7" type="ORF">SVUK_LOCUS1358</name>
</gene>
<evidence type="ECO:0000256" key="5">
    <source>
        <dbReference type="ARBA" id="ARBA00023136"/>
    </source>
</evidence>
<feature type="transmembrane region" description="Helical" evidence="6">
    <location>
        <begin position="47"/>
        <end position="67"/>
    </location>
</feature>
<evidence type="ECO:0000256" key="4">
    <source>
        <dbReference type="ARBA" id="ARBA00022989"/>
    </source>
</evidence>
<evidence type="ECO:0000256" key="6">
    <source>
        <dbReference type="SAM" id="Phobius"/>
    </source>
</evidence>
<protein>
    <recommendedName>
        <fullName evidence="9">Major facilitator superfamily (MFS) profile domain-containing protein</fullName>
    </recommendedName>
</protein>
<name>A0A3P7I186_STRVU</name>
<dbReference type="SUPFAM" id="SSF103473">
    <property type="entry name" value="MFS general substrate transporter"/>
    <property type="match status" value="1"/>
</dbReference>
<dbReference type="InterPro" id="IPR036259">
    <property type="entry name" value="MFS_trans_sf"/>
</dbReference>
<evidence type="ECO:0000256" key="3">
    <source>
        <dbReference type="ARBA" id="ARBA00022692"/>
    </source>
</evidence>
<evidence type="ECO:0000313" key="7">
    <source>
        <dbReference type="EMBL" id="VDM66360.1"/>
    </source>
</evidence>
<keyword evidence="8" id="KW-1185">Reference proteome</keyword>
<dbReference type="GO" id="GO:0016020">
    <property type="term" value="C:membrane"/>
    <property type="evidence" value="ECO:0007669"/>
    <property type="project" value="UniProtKB-SubCell"/>
</dbReference>
<dbReference type="OrthoDB" id="6770063at2759"/>
<evidence type="ECO:0000256" key="1">
    <source>
        <dbReference type="ARBA" id="ARBA00004141"/>
    </source>
</evidence>
<dbReference type="Gene3D" id="1.20.1250.20">
    <property type="entry name" value="MFS general substrate transporter like domains"/>
    <property type="match status" value="1"/>
</dbReference>